<dbReference type="Proteomes" id="UP001213000">
    <property type="component" value="Unassembled WGS sequence"/>
</dbReference>
<evidence type="ECO:0000313" key="3">
    <source>
        <dbReference type="EMBL" id="KAJ3575066.1"/>
    </source>
</evidence>
<feature type="compositionally biased region" description="Basic and acidic residues" evidence="2">
    <location>
        <begin position="266"/>
        <end position="289"/>
    </location>
</feature>
<dbReference type="Pfam" id="PF08939">
    <property type="entry name" value="Bles03"/>
    <property type="match status" value="1"/>
</dbReference>
<sequence>MTNTDDVWNASDKYTWTSESQLSLQEFLAKEDPSIPTRSNKKTGARSKKELREEAQAEATDKLREIATKYGYVNGKWLIFAPPDKVDVIWSHIARSLVSGPLASTAAWLAKVATSPEQESPNYSHLINVYVPDVFDRNSVLEVMKVLLRNHGATLSGVKADLYTMIGIDSKHPSGIPSTIWKNTALLKDTEIKALKEEFFANLNQDKKASPEAQAENASLAEQTGSVENDKDGRIMAKAKPKPKLKPKKKAQDDFFTSDGEDEAEEEKRRAVLKSLKVETSVKRSKPSENEDDEQDSKPKRARTTRG</sequence>
<keyword evidence="4" id="KW-1185">Reference proteome</keyword>
<dbReference type="InterPro" id="IPR015034">
    <property type="entry name" value="Bles03"/>
</dbReference>
<protein>
    <submittedName>
        <fullName evidence="3">Uncharacterized protein</fullName>
    </submittedName>
</protein>
<organism evidence="3 4">
    <name type="scientific">Leucocoprinus birnbaumii</name>
    <dbReference type="NCBI Taxonomy" id="56174"/>
    <lineage>
        <taxon>Eukaryota</taxon>
        <taxon>Fungi</taxon>
        <taxon>Dikarya</taxon>
        <taxon>Basidiomycota</taxon>
        <taxon>Agaricomycotina</taxon>
        <taxon>Agaricomycetes</taxon>
        <taxon>Agaricomycetidae</taxon>
        <taxon>Agaricales</taxon>
        <taxon>Agaricineae</taxon>
        <taxon>Agaricaceae</taxon>
        <taxon>Leucocoprinus</taxon>
    </lineage>
</organism>
<dbReference type="SUPFAM" id="SSF55418">
    <property type="entry name" value="eIF4e-like"/>
    <property type="match status" value="1"/>
</dbReference>
<dbReference type="PANTHER" id="PTHR31977:SF1">
    <property type="entry name" value="UPF0696 PROTEIN C11ORF68"/>
    <property type="match status" value="1"/>
</dbReference>
<dbReference type="EMBL" id="JANIEX010000048">
    <property type="protein sequence ID" value="KAJ3575066.1"/>
    <property type="molecule type" value="Genomic_DNA"/>
</dbReference>
<comment type="caution">
    <text evidence="3">The sequence shown here is derived from an EMBL/GenBank/DDBJ whole genome shotgun (WGS) entry which is preliminary data.</text>
</comment>
<feature type="region of interest" description="Disordered" evidence="2">
    <location>
        <begin position="207"/>
        <end position="307"/>
    </location>
</feature>
<comment type="similarity">
    <text evidence="1">Belongs to the UPF0696 family.</text>
</comment>
<feature type="compositionally biased region" description="Basic residues" evidence="2">
    <location>
        <begin position="237"/>
        <end position="249"/>
    </location>
</feature>
<name>A0AAD5YY19_9AGAR</name>
<dbReference type="Gene3D" id="3.30.760.10">
    <property type="entry name" value="RNA Cap, Translation Initiation Factor Eif4e"/>
    <property type="match status" value="1"/>
</dbReference>
<evidence type="ECO:0000256" key="1">
    <source>
        <dbReference type="ARBA" id="ARBA00010568"/>
    </source>
</evidence>
<feature type="compositionally biased region" description="Basic and acidic residues" evidence="2">
    <location>
        <begin position="47"/>
        <end position="58"/>
    </location>
</feature>
<dbReference type="InterPro" id="IPR023398">
    <property type="entry name" value="TIF_eIF4e-like"/>
</dbReference>
<feature type="region of interest" description="Disordered" evidence="2">
    <location>
        <begin position="32"/>
        <end position="58"/>
    </location>
</feature>
<gene>
    <name evidence="3" type="ORF">NP233_g1356</name>
</gene>
<evidence type="ECO:0000256" key="2">
    <source>
        <dbReference type="SAM" id="MobiDB-lite"/>
    </source>
</evidence>
<evidence type="ECO:0000313" key="4">
    <source>
        <dbReference type="Proteomes" id="UP001213000"/>
    </source>
</evidence>
<feature type="compositionally biased region" description="Polar residues" evidence="2">
    <location>
        <begin position="216"/>
        <end position="227"/>
    </location>
</feature>
<proteinExistence type="inferred from homology"/>
<dbReference type="PANTHER" id="PTHR31977">
    <property type="entry name" value="UPF0696 PROTEIN C11ORF68"/>
    <property type="match status" value="1"/>
</dbReference>
<reference evidence="3" key="1">
    <citation type="submission" date="2022-07" db="EMBL/GenBank/DDBJ databases">
        <title>Genome Sequence of Leucocoprinus birnbaumii.</title>
        <authorList>
            <person name="Buettner E."/>
        </authorList>
    </citation>
    <scope>NUCLEOTIDE SEQUENCE</scope>
    <source>
        <strain evidence="3">VT141</strain>
    </source>
</reference>
<accession>A0AAD5YY19</accession>
<dbReference type="AlphaFoldDB" id="A0AAD5YY19"/>